<keyword evidence="1" id="KW-1133">Transmembrane helix</keyword>
<dbReference type="AlphaFoldDB" id="A0A8H5CUU8"/>
<reference evidence="3 4" key="1">
    <citation type="journal article" date="2020" name="ISME J.">
        <title>Uncovering the hidden diversity of litter-decomposition mechanisms in mushroom-forming fungi.</title>
        <authorList>
            <person name="Floudas D."/>
            <person name="Bentzer J."/>
            <person name="Ahren D."/>
            <person name="Johansson T."/>
            <person name="Persson P."/>
            <person name="Tunlid A."/>
        </authorList>
    </citation>
    <scope>NUCLEOTIDE SEQUENCE [LARGE SCALE GENOMIC DNA]</scope>
    <source>
        <strain evidence="3 4">CBS 146.42</strain>
    </source>
</reference>
<name>A0A8H5CUU8_9AGAR</name>
<feature type="signal peptide" evidence="2">
    <location>
        <begin position="1"/>
        <end position="24"/>
    </location>
</feature>
<feature type="chain" id="PRO_5034487726" evidence="2">
    <location>
        <begin position="25"/>
        <end position="219"/>
    </location>
</feature>
<keyword evidence="1" id="KW-0472">Membrane</keyword>
<proteinExistence type="predicted"/>
<sequence length="219" mass="23730">MIGVVIVGICVVFLLVLLIPGVSAETTCIEDVRGKLVCKTYRPSASRIGVVIGIVLCIITGMIVCLVLFVKHNRAEARRTAEDTSASTIEANQVQGPPVMRETHYKPASGPVGVYEDQYSPSEYSGGEAEKESKSAAVAVEPTFPRPAYHDPYYYSGSSGSHTAPATKVSFVAEDKVKPGASSNATSSLGVPQTAFMRREFPRPLWTSVPRQERPEYYK</sequence>
<comment type="caution">
    <text evidence="3">The sequence shown here is derived from an EMBL/GenBank/DDBJ whole genome shotgun (WGS) entry which is preliminary data.</text>
</comment>
<organism evidence="3 4">
    <name type="scientific">Leucocoprinus leucothites</name>
    <dbReference type="NCBI Taxonomy" id="201217"/>
    <lineage>
        <taxon>Eukaryota</taxon>
        <taxon>Fungi</taxon>
        <taxon>Dikarya</taxon>
        <taxon>Basidiomycota</taxon>
        <taxon>Agaricomycotina</taxon>
        <taxon>Agaricomycetes</taxon>
        <taxon>Agaricomycetidae</taxon>
        <taxon>Agaricales</taxon>
        <taxon>Agaricineae</taxon>
        <taxon>Agaricaceae</taxon>
        <taxon>Leucocoprinus</taxon>
    </lineage>
</organism>
<keyword evidence="2" id="KW-0732">Signal</keyword>
<evidence type="ECO:0000256" key="2">
    <source>
        <dbReference type="SAM" id="SignalP"/>
    </source>
</evidence>
<keyword evidence="1" id="KW-0812">Transmembrane</keyword>
<evidence type="ECO:0000256" key="1">
    <source>
        <dbReference type="SAM" id="Phobius"/>
    </source>
</evidence>
<protein>
    <submittedName>
        <fullName evidence="3">Uncharacterized protein</fullName>
    </submittedName>
</protein>
<gene>
    <name evidence="3" type="ORF">D9756_010315</name>
</gene>
<feature type="transmembrane region" description="Helical" evidence="1">
    <location>
        <begin position="48"/>
        <end position="70"/>
    </location>
</feature>
<accession>A0A8H5CUU8</accession>
<keyword evidence="4" id="KW-1185">Reference proteome</keyword>
<evidence type="ECO:0000313" key="4">
    <source>
        <dbReference type="Proteomes" id="UP000559027"/>
    </source>
</evidence>
<dbReference type="Proteomes" id="UP000559027">
    <property type="component" value="Unassembled WGS sequence"/>
</dbReference>
<evidence type="ECO:0000313" key="3">
    <source>
        <dbReference type="EMBL" id="KAF5347769.1"/>
    </source>
</evidence>
<dbReference type="EMBL" id="JAACJO010000023">
    <property type="protein sequence ID" value="KAF5347769.1"/>
    <property type="molecule type" value="Genomic_DNA"/>
</dbReference>